<dbReference type="AlphaFoldDB" id="A0AAD1FJ05"/>
<accession>A0AAD1FJ05</accession>
<reference evidence="2 3" key="1">
    <citation type="journal article" date="2017" name="Infect. Immun.">
        <title>Characterization of the Pathogenicity of Streptococcus intermedius TYG1620 Isolated from a Human Brain Abscess Based on the Complete Genome Sequence with Transcriptome Analysis and Transposon Mutagenesis in a Murine Subcutaneous Abscess Model.</title>
        <authorList>
            <person name="Hasegawa N."/>
            <person name="Sekizuka T."/>
            <person name="Sugi Y."/>
            <person name="Kawakami N."/>
            <person name="Ogasawara Y."/>
            <person name="Kato K."/>
            <person name="Yamashita A."/>
            <person name="Takeuchi F."/>
            <person name="Kuroda M."/>
        </authorList>
    </citation>
    <scope>NUCLEOTIDE SEQUENCE [LARGE SCALE GENOMIC DNA]</scope>
    <source>
        <strain evidence="2 3">TYG1620</strain>
    </source>
</reference>
<gene>
    <name evidence="2" type="ORF">SITYG_05720</name>
</gene>
<sequence length="45" mass="5638">MFQKILTDIILFFLFEMTLFITNYSLLNHYFHHNFLIFGQDKQYM</sequence>
<dbReference type="Proteomes" id="UP000217792">
    <property type="component" value="Chromosome"/>
</dbReference>
<evidence type="ECO:0000256" key="1">
    <source>
        <dbReference type="SAM" id="Phobius"/>
    </source>
</evidence>
<keyword evidence="1" id="KW-0812">Transmembrane</keyword>
<keyword evidence="1" id="KW-1133">Transmembrane helix</keyword>
<protein>
    <submittedName>
        <fullName evidence="2">Uncharacterized protein</fullName>
    </submittedName>
</protein>
<name>A0AAD1FJ05_STRIT</name>
<evidence type="ECO:0000313" key="2">
    <source>
        <dbReference type="EMBL" id="BAW16558.1"/>
    </source>
</evidence>
<feature type="transmembrane region" description="Helical" evidence="1">
    <location>
        <begin position="9"/>
        <end position="27"/>
    </location>
</feature>
<dbReference type="EMBL" id="AP014880">
    <property type="protein sequence ID" value="BAW16558.1"/>
    <property type="molecule type" value="Genomic_DNA"/>
</dbReference>
<evidence type="ECO:0000313" key="3">
    <source>
        <dbReference type="Proteomes" id="UP000217792"/>
    </source>
</evidence>
<proteinExistence type="predicted"/>
<organism evidence="2 3">
    <name type="scientific">Streptococcus intermedius</name>
    <dbReference type="NCBI Taxonomy" id="1338"/>
    <lineage>
        <taxon>Bacteria</taxon>
        <taxon>Bacillati</taxon>
        <taxon>Bacillota</taxon>
        <taxon>Bacilli</taxon>
        <taxon>Lactobacillales</taxon>
        <taxon>Streptococcaceae</taxon>
        <taxon>Streptococcus</taxon>
        <taxon>Streptococcus anginosus group</taxon>
    </lineage>
</organism>
<keyword evidence="1" id="KW-0472">Membrane</keyword>